<dbReference type="PANTHER" id="PTHR36041">
    <property type="entry name" value="SUCCINATE DEHYDROGENASE SUBUNIT 7A, MITOCHONDRIAL-RELATED"/>
    <property type="match status" value="1"/>
</dbReference>
<evidence type="ECO:0000313" key="2">
    <source>
        <dbReference type="Proteomes" id="UP000886595"/>
    </source>
</evidence>
<proteinExistence type="predicted"/>
<dbReference type="EMBL" id="JAAMPC010000009">
    <property type="protein sequence ID" value="KAG2292572.1"/>
    <property type="molecule type" value="Genomic_DNA"/>
</dbReference>
<dbReference type="GO" id="GO:0045273">
    <property type="term" value="C:respiratory chain complex II (succinate dehydrogenase)"/>
    <property type="evidence" value="ECO:0007669"/>
    <property type="project" value="InterPro"/>
</dbReference>
<name>A0A8X7RR07_BRACI</name>
<dbReference type="AlphaFoldDB" id="A0A8X7RR07"/>
<sequence>MFQVFAAEPRSIENAIRCGGLAPKKAISKASGWVPKTADRNKTYGHLNRRIPYELKNQNTKIYNLHPHWKLYLTCASSSSSDRWLSSQIKIFAYSSEMAFLLKNNSISSHLRSSSQKMDGGALAQPRRGFHVELGSREKDLLAENDALRRFKSHKKGVRQLKRIGDVITAVVVAGCCYEIYARATMKKEA</sequence>
<dbReference type="PANTHER" id="PTHR36041:SF2">
    <property type="entry name" value="SUCCINATE DEHYDROGENASE SUBUNIT 7A, MITOCHONDRIAL-RELATED"/>
    <property type="match status" value="1"/>
</dbReference>
<protein>
    <submittedName>
        <fullName evidence="1">Uncharacterized protein</fullName>
    </submittedName>
</protein>
<dbReference type="Proteomes" id="UP000886595">
    <property type="component" value="Unassembled WGS sequence"/>
</dbReference>
<gene>
    <name evidence="1" type="ORF">Bca52824_039241</name>
</gene>
<dbReference type="OrthoDB" id="684848at2759"/>
<dbReference type="InterPro" id="IPR034573">
    <property type="entry name" value="SDH7"/>
</dbReference>
<organism evidence="1 2">
    <name type="scientific">Brassica carinata</name>
    <name type="common">Ethiopian mustard</name>
    <name type="synonym">Abyssinian cabbage</name>
    <dbReference type="NCBI Taxonomy" id="52824"/>
    <lineage>
        <taxon>Eukaryota</taxon>
        <taxon>Viridiplantae</taxon>
        <taxon>Streptophyta</taxon>
        <taxon>Embryophyta</taxon>
        <taxon>Tracheophyta</taxon>
        <taxon>Spermatophyta</taxon>
        <taxon>Magnoliopsida</taxon>
        <taxon>eudicotyledons</taxon>
        <taxon>Gunneridae</taxon>
        <taxon>Pentapetalae</taxon>
        <taxon>rosids</taxon>
        <taxon>malvids</taxon>
        <taxon>Brassicales</taxon>
        <taxon>Brassicaceae</taxon>
        <taxon>Brassiceae</taxon>
        <taxon>Brassica</taxon>
    </lineage>
</organism>
<comment type="caution">
    <text evidence="1">The sequence shown here is derived from an EMBL/GenBank/DDBJ whole genome shotgun (WGS) entry which is preliminary data.</text>
</comment>
<accession>A0A8X7RR07</accession>
<evidence type="ECO:0000313" key="1">
    <source>
        <dbReference type="EMBL" id="KAG2292572.1"/>
    </source>
</evidence>
<reference evidence="1 2" key="1">
    <citation type="submission" date="2020-02" db="EMBL/GenBank/DDBJ databases">
        <authorList>
            <person name="Ma Q."/>
            <person name="Huang Y."/>
            <person name="Song X."/>
            <person name="Pei D."/>
        </authorList>
    </citation>
    <scope>NUCLEOTIDE SEQUENCE [LARGE SCALE GENOMIC DNA]</scope>
    <source>
        <strain evidence="1">Sxm20200214</strain>
        <tissue evidence="1">Leaf</tissue>
    </source>
</reference>
<keyword evidence="2" id="KW-1185">Reference proteome</keyword>